<sequence>MFWKSGNRSCSQLQAVDEFFIVSGLLSFNILRSTRPG</sequence>
<organism evidence="1">
    <name type="scientific">Anguilla anguilla</name>
    <name type="common">European freshwater eel</name>
    <name type="synonym">Muraena anguilla</name>
    <dbReference type="NCBI Taxonomy" id="7936"/>
    <lineage>
        <taxon>Eukaryota</taxon>
        <taxon>Metazoa</taxon>
        <taxon>Chordata</taxon>
        <taxon>Craniata</taxon>
        <taxon>Vertebrata</taxon>
        <taxon>Euteleostomi</taxon>
        <taxon>Actinopterygii</taxon>
        <taxon>Neopterygii</taxon>
        <taxon>Teleostei</taxon>
        <taxon>Anguilliformes</taxon>
        <taxon>Anguillidae</taxon>
        <taxon>Anguilla</taxon>
    </lineage>
</organism>
<name>A0A0E9RQT3_ANGAN</name>
<evidence type="ECO:0000313" key="1">
    <source>
        <dbReference type="EMBL" id="JAH30730.1"/>
    </source>
</evidence>
<dbReference type="AlphaFoldDB" id="A0A0E9RQT3"/>
<reference evidence="1" key="1">
    <citation type="submission" date="2014-11" db="EMBL/GenBank/DDBJ databases">
        <authorList>
            <person name="Amaro Gonzalez C."/>
        </authorList>
    </citation>
    <scope>NUCLEOTIDE SEQUENCE</scope>
</reference>
<protein>
    <submittedName>
        <fullName evidence="1">Uncharacterized protein</fullName>
    </submittedName>
</protein>
<proteinExistence type="predicted"/>
<accession>A0A0E9RQT3</accession>
<dbReference type="EMBL" id="GBXM01077847">
    <property type="protein sequence ID" value="JAH30730.1"/>
    <property type="molecule type" value="Transcribed_RNA"/>
</dbReference>
<reference evidence="1" key="2">
    <citation type="journal article" date="2015" name="Fish Shellfish Immunol.">
        <title>Early steps in the European eel (Anguilla anguilla)-Vibrio vulnificus interaction in the gills: Role of the RtxA13 toxin.</title>
        <authorList>
            <person name="Callol A."/>
            <person name="Pajuelo D."/>
            <person name="Ebbesson L."/>
            <person name="Teles M."/>
            <person name="MacKenzie S."/>
            <person name="Amaro C."/>
        </authorList>
    </citation>
    <scope>NUCLEOTIDE SEQUENCE</scope>
</reference>